<evidence type="ECO:0000313" key="3">
    <source>
        <dbReference type="Proteomes" id="UP000284277"/>
    </source>
</evidence>
<dbReference type="InterPro" id="IPR022020">
    <property type="entry name" value="DUF3601"/>
</dbReference>
<keyword evidence="3" id="KW-1185">Reference proteome</keyword>
<gene>
    <name evidence="2" type="ORF">BET01_06660</name>
</gene>
<protein>
    <recommendedName>
        <fullName evidence="1">DUF3601 domain-containing protein</fullName>
    </recommendedName>
</protein>
<dbReference type="Pfam" id="PF12208">
    <property type="entry name" value="DUF3601"/>
    <property type="match status" value="1"/>
</dbReference>
<proteinExistence type="predicted"/>
<comment type="caution">
    <text evidence="2">The sequence shown here is derived from an EMBL/GenBank/DDBJ whole genome shotgun (WGS) entry which is preliminary data.</text>
</comment>
<dbReference type="Gene3D" id="2.30.30.350">
    <property type="entry name" value="mobile metagenome of vibrio cholerae. Integron cassette protein vch_cass4"/>
    <property type="match status" value="1"/>
</dbReference>
<dbReference type="AlphaFoldDB" id="A0A419SYD2"/>
<feature type="domain" description="DUF3601" evidence="1">
    <location>
        <begin position="24"/>
        <end position="100"/>
    </location>
</feature>
<dbReference type="OrthoDB" id="7597336at2"/>
<organism evidence="2 3">
    <name type="scientific">Lacrimispora algidixylanolytica</name>
    <dbReference type="NCBI Taxonomy" id="94868"/>
    <lineage>
        <taxon>Bacteria</taxon>
        <taxon>Bacillati</taxon>
        <taxon>Bacillota</taxon>
        <taxon>Clostridia</taxon>
        <taxon>Lachnospirales</taxon>
        <taxon>Lachnospiraceae</taxon>
        <taxon>Lacrimispora</taxon>
    </lineage>
</organism>
<evidence type="ECO:0000259" key="1">
    <source>
        <dbReference type="Pfam" id="PF12208"/>
    </source>
</evidence>
<dbReference type="RefSeq" id="WP_120197793.1">
    <property type="nucleotide sequence ID" value="NZ_MCIA01000031.1"/>
</dbReference>
<evidence type="ECO:0000313" key="2">
    <source>
        <dbReference type="EMBL" id="RKD30270.1"/>
    </source>
</evidence>
<name>A0A419SYD2_9FIRM</name>
<sequence>MTGPKKIGFWSDLKAENIGKQRGFLYNGHKYRVIKDFIDYDGTTHNKGEVWTFLAYSFNYYDNGLQWFITFDGDEEWSIPLFLDDMEQQDIDSHPEVYIEVYN</sequence>
<reference evidence="2 3" key="1">
    <citation type="submission" date="2016-08" db="EMBL/GenBank/DDBJ databases">
        <title>A new outlook on sporulation: Clostridium algidixylanolyticum.</title>
        <authorList>
            <person name="Poppleton D.I."/>
            <person name="Gribaldo S."/>
        </authorList>
    </citation>
    <scope>NUCLEOTIDE SEQUENCE [LARGE SCALE GENOMIC DNA]</scope>
    <source>
        <strain evidence="2 3">SPL73</strain>
    </source>
</reference>
<dbReference type="EMBL" id="MCIA01000031">
    <property type="protein sequence ID" value="RKD30270.1"/>
    <property type="molecule type" value="Genomic_DNA"/>
</dbReference>
<dbReference type="Proteomes" id="UP000284277">
    <property type="component" value="Unassembled WGS sequence"/>
</dbReference>
<accession>A0A419SYD2</accession>